<dbReference type="AlphaFoldDB" id="A0A0W1AVE9"/>
<proteinExistence type="predicted"/>
<accession>A0A0W1AVE9</accession>
<keyword evidence="2" id="KW-1185">Reference proteome</keyword>
<organism evidence="1 2">
    <name type="scientific">Paenibacillus etheri</name>
    <dbReference type="NCBI Taxonomy" id="1306852"/>
    <lineage>
        <taxon>Bacteria</taxon>
        <taxon>Bacillati</taxon>
        <taxon>Bacillota</taxon>
        <taxon>Bacilli</taxon>
        <taxon>Bacillales</taxon>
        <taxon>Paenibacillaceae</taxon>
        <taxon>Paenibacillus</taxon>
    </lineage>
</organism>
<protein>
    <submittedName>
        <fullName evidence="1">Uncharacterized protein</fullName>
    </submittedName>
</protein>
<dbReference type="Proteomes" id="UP000054709">
    <property type="component" value="Unassembled WGS sequence"/>
</dbReference>
<dbReference type="RefSeq" id="WP_060625055.1">
    <property type="nucleotide sequence ID" value="NZ_LCZJ02000029.1"/>
</dbReference>
<dbReference type="EMBL" id="LCZJ02000029">
    <property type="protein sequence ID" value="KTD85269.1"/>
    <property type="molecule type" value="Genomic_DNA"/>
</dbReference>
<dbReference type="OrthoDB" id="2632905at2"/>
<comment type="caution">
    <text evidence="1">The sequence shown here is derived from an EMBL/GenBank/DDBJ whole genome shotgun (WGS) entry which is preliminary data.</text>
</comment>
<gene>
    <name evidence="1" type="ORF">UQ64_21770</name>
</gene>
<sequence length="228" mass="26024">MMESIHPIFTWGQDRIFAGGNRDVVLLVEWKGNMPSENSRPSSHKVVARDIELRVWLEPHVTFKRCYGCEMEAGEGNSLLLKLGKIKTGQRKFVGLEFTTSSSVAGKYEALSLQWKYKKPTVERVRELPVKVLELEYAHHTRILNDTCCFYVEKHLELLKTAEKVEEAAALRNKGQHSEAHEMLNRHADKMLLLAVRSGDPLLLKEAELLYKQIGFEHQQRSKGVGGI</sequence>
<evidence type="ECO:0000313" key="1">
    <source>
        <dbReference type="EMBL" id="KTD85269.1"/>
    </source>
</evidence>
<evidence type="ECO:0000313" key="2">
    <source>
        <dbReference type="Proteomes" id="UP000054709"/>
    </source>
</evidence>
<reference evidence="1 2" key="1">
    <citation type="journal article" date="2015" name="Int. Biodeterior. Biodegradation">
        <title>Physiological and genetic screening methods for the isolation of methyl tert-butyl ether-degrading bacteria for bioremediation purposes.</title>
        <authorList>
            <person name="Guisado I.M."/>
            <person name="Purswani J."/>
            <person name="Gonzalez Lopez J."/>
            <person name="Pozo C."/>
        </authorList>
    </citation>
    <scope>NUCLEOTIDE SEQUENCE [LARGE SCALE GENOMIC DNA]</scope>
    <source>
        <strain evidence="1 2">SH7</strain>
    </source>
</reference>
<name>A0A0W1AVE9_9BACL</name>